<dbReference type="EMBL" id="JAQNDN010000001">
    <property type="protein sequence ID" value="MDC0667118.1"/>
    <property type="molecule type" value="Genomic_DNA"/>
</dbReference>
<dbReference type="InterPro" id="IPR031009">
    <property type="entry name" value="Tcm_partner"/>
</dbReference>
<keyword evidence="2" id="KW-1185">Reference proteome</keyword>
<evidence type="ECO:0000313" key="1">
    <source>
        <dbReference type="EMBL" id="MDC0667118.1"/>
    </source>
</evidence>
<dbReference type="Proteomes" id="UP001217838">
    <property type="component" value="Unassembled WGS sequence"/>
</dbReference>
<evidence type="ECO:0000313" key="2">
    <source>
        <dbReference type="Proteomes" id="UP001217838"/>
    </source>
</evidence>
<comment type="caution">
    <text evidence="1">The sequence shown here is derived from an EMBL/GenBank/DDBJ whole genome shotgun (WGS) entry which is preliminary data.</text>
</comment>
<organism evidence="1 2">
    <name type="scientific">Nannocystis radixulma</name>
    <dbReference type="NCBI Taxonomy" id="2995305"/>
    <lineage>
        <taxon>Bacteria</taxon>
        <taxon>Pseudomonadati</taxon>
        <taxon>Myxococcota</taxon>
        <taxon>Polyangia</taxon>
        <taxon>Nannocystales</taxon>
        <taxon>Nannocystaceae</taxon>
        <taxon>Nannocystis</taxon>
    </lineage>
</organism>
<dbReference type="RefSeq" id="WP_271995017.1">
    <property type="nucleotide sequence ID" value="NZ_JAQNDN010000001.1"/>
</dbReference>
<sequence length="389" mass="44338">MSQSDREHFESYRPQTLAKHTILKNYITAYFQILKQDEERIYYVDGFAGRGTYTADDGSPVPGSPRHALDLIASNPELAAKVRTIFIEQDDKLFAQLEATFQSFYDEHPNVHEPHLANGTFSSEMTAILDSWKKRGVAIAPMFVFVDPCGVDGVDFAVIQRLLQSQRKCEVFLFLNVEGVRRILGLRQNMGETLVRLLGSEARVAELARIVDSASTTSEREEAIIRYYEDLMREYTPGKYVVSFRVEKEERRTTSHCLVHVAQHPRGFAIMKDVMWSVGKTSEGKGGLLFEQASYSTIVMLFRPEWDSIKASVLEELRSGPRRVAYFYEELVQKPASRLCRTAYRTALLELEREGEVLVLASDGRTPAPKRPARKGEMTLGEQYYVKRP</sequence>
<gene>
    <name evidence="1" type="ORF">POL58_05185</name>
</gene>
<accession>A0ABT5B0Y0</accession>
<dbReference type="NCBIfam" id="TIGR04474">
    <property type="entry name" value="tcm_partner"/>
    <property type="match status" value="1"/>
</dbReference>
<reference evidence="1 2" key="1">
    <citation type="submission" date="2022-11" db="EMBL/GenBank/DDBJ databases">
        <title>Minimal conservation of predation-associated metabolite biosynthetic gene clusters underscores biosynthetic potential of Myxococcota including descriptions for ten novel species: Archangium lansinium sp. nov., Myxococcus landrumus sp. nov., Nannocystis bai.</title>
        <authorList>
            <person name="Ahearne A."/>
            <person name="Stevens C."/>
            <person name="Dowd S."/>
        </authorList>
    </citation>
    <scope>NUCLEOTIDE SEQUENCE [LARGE SCALE GENOMIC DNA]</scope>
    <source>
        <strain evidence="1 2">NCELM</strain>
    </source>
</reference>
<name>A0ABT5B0Y0_9BACT</name>
<proteinExistence type="predicted"/>
<protein>
    <submittedName>
        <fullName evidence="1">Three-Cys-motif partner protein TcmP</fullName>
    </submittedName>
</protein>